<dbReference type="InterPro" id="IPR002156">
    <property type="entry name" value="RNaseH_domain"/>
</dbReference>
<sequence length="183" mass="21247">MDKSHLTIFIDSSYNPKRKLGVGGFLCIPHNPGETPANKDMFEAWYFPDAVKTRIVENTTNTRLELQTLLWALESLTLENGNKASEKRDFITIYTDCRTAVDLPGRRRRLEDVYYLSKRKGSVLRNADIYKSIFALYDEFLPKLVWIKGHTPKKDRVGVHQIFSEVDRLVRNHLRAYIARTCP</sequence>
<gene>
    <name evidence="1" type="primary">rnhA_2</name>
    <name evidence="1" type="ORF">KSMBR1_0345</name>
</gene>
<dbReference type="EMBL" id="LT934425">
    <property type="protein sequence ID" value="SOH02861.1"/>
    <property type="molecule type" value="Genomic_DNA"/>
</dbReference>
<evidence type="ECO:0000313" key="1">
    <source>
        <dbReference type="EMBL" id="SOH02861.1"/>
    </source>
</evidence>
<dbReference type="Pfam" id="PF00075">
    <property type="entry name" value="RNase_H"/>
    <property type="match status" value="1"/>
</dbReference>
<accession>A0A2C9CB02</accession>
<dbReference type="GO" id="GO:0004523">
    <property type="term" value="F:RNA-DNA hybrid ribonuclease activity"/>
    <property type="evidence" value="ECO:0007669"/>
    <property type="project" value="InterPro"/>
</dbReference>
<dbReference type="KEGG" id="kst:KSMBR1_0345"/>
<organism evidence="1 2">
    <name type="scientific">Kuenenia stuttgartiensis</name>
    <dbReference type="NCBI Taxonomy" id="174633"/>
    <lineage>
        <taxon>Bacteria</taxon>
        <taxon>Pseudomonadati</taxon>
        <taxon>Planctomycetota</taxon>
        <taxon>Candidatus Brocadiia</taxon>
        <taxon>Candidatus Brocadiales</taxon>
        <taxon>Candidatus Brocadiaceae</taxon>
        <taxon>Candidatus Kuenenia</taxon>
    </lineage>
</organism>
<proteinExistence type="predicted"/>
<dbReference type="InterPro" id="IPR036397">
    <property type="entry name" value="RNaseH_sf"/>
</dbReference>
<dbReference type="InterPro" id="IPR012337">
    <property type="entry name" value="RNaseH-like_sf"/>
</dbReference>
<dbReference type="Gene3D" id="3.30.420.10">
    <property type="entry name" value="Ribonuclease H-like superfamily/Ribonuclease H"/>
    <property type="match status" value="1"/>
</dbReference>
<dbReference type="Proteomes" id="UP000221734">
    <property type="component" value="Chromosome Kuenenia_stuttgartiensis_MBR1"/>
</dbReference>
<protein>
    <submittedName>
        <fullName evidence="1">Uncharacterized protein</fullName>
    </submittedName>
</protein>
<name>A0A2C9CB02_KUEST</name>
<dbReference type="SUPFAM" id="SSF53098">
    <property type="entry name" value="Ribonuclease H-like"/>
    <property type="match status" value="1"/>
</dbReference>
<keyword evidence="2" id="KW-1185">Reference proteome</keyword>
<evidence type="ECO:0000313" key="2">
    <source>
        <dbReference type="Proteomes" id="UP000221734"/>
    </source>
</evidence>
<reference evidence="2" key="1">
    <citation type="submission" date="2017-10" db="EMBL/GenBank/DDBJ databases">
        <authorList>
            <person name="Frank J."/>
        </authorList>
    </citation>
    <scope>NUCLEOTIDE SEQUENCE [LARGE SCALE GENOMIC DNA]</scope>
</reference>
<dbReference type="AlphaFoldDB" id="A0A2C9CB02"/>
<dbReference type="GO" id="GO:0003676">
    <property type="term" value="F:nucleic acid binding"/>
    <property type="evidence" value="ECO:0007669"/>
    <property type="project" value="InterPro"/>
</dbReference>
<dbReference type="OrthoDB" id="8546514at2"/>
<dbReference type="RefSeq" id="WP_099323767.1">
    <property type="nucleotide sequence ID" value="NZ_LT934425.1"/>
</dbReference>